<sequence length="113" mass="12301">MKLIALLTLGLVLSGCGSINTVLRGDEVTSRELIEQKSYCATVPRVYSGVYYDFCLLNAPPEHAGRSGYAMPGLLIDAAVCAVLDTVALPYTVYRQSQDGSIDISPRTWKRES</sequence>
<dbReference type="Proteomes" id="UP000028643">
    <property type="component" value="Unassembled WGS sequence"/>
</dbReference>
<reference evidence="1 2" key="1">
    <citation type="submission" date="2014-07" db="EMBL/GenBank/DDBJ databases">
        <title>Draft Genome Sequences of Environmental Pseudomonas syringae strains.</title>
        <authorList>
            <person name="Baltrus D.A."/>
            <person name="Berge O."/>
            <person name="Morris C."/>
        </authorList>
    </citation>
    <scope>NUCLEOTIDE SEQUENCE [LARGE SCALE GENOMIC DNA]</scope>
    <source>
        <strain evidence="1 2">CEB003</strain>
    </source>
</reference>
<name>A0A085VEW3_PSESX</name>
<organism evidence="1 2">
    <name type="scientific">Pseudomonas syringae</name>
    <dbReference type="NCBI Taxonomy" id="317"/>
    <lineage>
        <taxon>Bacteria</taxon>
        <taxon>Pseudomonadati</taxon>
        <taxon>Pseudomonadota</taxon>
        <taxon>Gammaproteobacteria</taxon>
        <taxon>Pseudomonadales</taxon>
        <taxon>Pseudomonadaceae</taxon>
        <taxon>Pseudomonas</taxon>
    </lineage>
</organism>
<gene>
    <name evidence="1" type="ORF">IV02_04305</name>
</gene>
<comment type="caution">
    <text evidence="1">The sequence shown here is derived from an EMBL/GenBank/DDBJ whole genome shotgun (WGS) entry which is preliminary data.</text>
</comment>
<dbReference type="InterPro" id="IPR010780">
    <property type="entry name" value="DUF1375"/>
</dbReference>
<evidence type="ECO:0000313" key="1">
    <source>
        <dbReference type="EMBL" id="KFE53976.1"/>
    </source>
</evidence>
<evidence type="ECO:0008006" key="3">
    <source>
        <dbReference type="Google" id="ProtNLM"/>
    </source>
</evidence>
<dbReference type="EMBL" id="JPQT01000063">
    <property type="protein sequence ID" value="KFE53976.1"/>
    <property type="molecule type" value="Genomic_DNA"/>
</dbReference>
<dbReference type="AlphaFoldDB" id="A0A085VEW3"/>
<dbReference type="Pfam" id="PF07119">
    <property type="entry name" value="DUF1375"/>
    <property type="match status" value="1"/>
</dbReference>
<protein>
    <recommendedName>
        <fullName evidence="3">YceK/YidQ family lipoprotein</fullName>
    </recommendedName>
</protein>
<dbReference type="PROSITE" id="PS51257">
    <property type="entry name" value="PROKAR_LIPOPROTEIN"/>
    <property type="match status" value="1"/>
</dbReference>
<accession>A0A085VEW3</accession>
<dbReference type="RefSeq" id="WP_020292162.1">
    <property type="nucleotide sequence ID" value="NZ_JPQT01000063.1"/>
</dbReference>
<proteinExistence type="predicted"/>
<dbReference type="PATRIC" id="fig|317.174.peg.873"/>
<evidence type="ECO:0000313" key="2">
    <source>
        <dbReference type="Proteomes" id="UP000028643"/>
    </source>
</evidence>